<dbReference type="GO" id="GO:0005783">
    <property type="term" value="C:endoplasmic reticulum"/>
    <property type="evidence" value="ECO:0007669"/>
    <property type="project" value="TreeGrafter"/>
</dbReference>
<dbReference type="Proteomes" id="UP000410492">
    <property type="component" value="Unassembled WGS sequence"/>
</dbReference>
<dbReference type="InterPro" id="IPR039542">
    <property type="entry name" value="Erv_N"/>
</dbReference>
<proteinExistence type="inferred from homology"/>
<accession>A0A653CEX1</accession>
<dbReference type="OrthoDB" id="5541786at2759"/>
<evidence type="ECO:0000256" key="1">
    <source>
        <dbReference type="ARBA" id="ARBA00004457"/>
    </source>
</evidence>
<evidence type="ECO:0000313" key="9">
    <source>
        <dbReference type="Proteomes" id="UP000410492"/>
    </source>
</evidence>
<keyword evidence="4" id="KW-1133">Transmembrane helix</keyword>
<keyword evidence="9" id="KW-1185">Reference proteome</keyword>
<dbReference type="EMBL" id="CAACVG010007662">
    <property type="protein sequence ID" value="VEN46467.1"/>
    <property type="molecule type" value="Genomic_DNA"/>
</dbReference>
<sequence length="391" mass="44639">MVNEKVTMLRYRGSKFSSVKKLDIFPKVEEPFKETSPVGGTFSIISFLLILWLVYSEVNYYLNSRFIFKFTPDVALDEKLKINVDITVAMPCYFLGADILDSTNQNTFNFGNLDEEDTWFELAPNQQMHFDNKRHFNSYLREEYHAVKDLLWRSRFSTQFGELPPRNDKPNRPHDACRLYGSFVLNKVAGNFHITAGKSLQLPRGHIHINAFMSERDYNFSHRINKFSFGDPSHGIVHPLEGDEVISSFGRTLYNYFIEVVPTDVNTFLSSTNTYQYSVKALARPIDHDKGSHGIPGLFFKYDVSALRVTVKQERDHLGVFLARLCSIVGGVYVCSGILNSLVQLITDFVMCNWGNKLLEKGNVNTKPKEAFATLTKEPVPDLLIGKVSDI</sequence>
<dbReference type="GO" id="GO:0033116">
    <property type="term" value="C:endoplasmic reticulum-Golgi intermediate compartment membrane"/>
    <property type="evidence" value="ECO:0007669"/>
    <property type="project" value="UniProtKB-SubCell"/>
</dbReference>
<comment type="similarity">
    <text evidence="2">Belongs to the ERGIC family.</text>
</comment>
<reference evidence="8 9" key="1">
    <citation type="submission" date="2019-01" db="EMBL/GenBank/DDBJ databases">
        <authorList>
            <person name="Sayadi A."/>
        </authorList>
    </citation>
    <scope>NUCLEOTIDE SEQUENCE [LARGE SCALE GENOMIC DNA]</scope>
</reference>
<dbReference type="InterPro" id="IPR045888">
    <property type="entry name" value="Erv"/>
</dbReference>
<dbReference type="GO" id="GO:0030134">
    <property type="term" value="C:COPII-coated ER to Golgi transport vesicle"/>
    <property type="evidence" value="ECO:0007669"/>
    <property type="project" value="TreeGrafter"/>
</dbReference>
<dbReference type="Pfam" id="PF07970">
    <property type="entry name" value="COPIIcoated_ERV"/>
    <property type="match status" value="1"/>
</dbReference>
<evidence type="ECO:0000256" key="4">
    <source>
        <dbReference type="ARBA" id="ARBA00022989"/>
    </source>
</evidence>
<keyword evidence="5" id="KW-0472">Membrane</keyword>
<evidence type="ECO:0000256" key="2">
    <source>
        <dbReference type="ARBA" id="ARBA00005648"/>
    </source>
</evidence>
<dbReference type="AlphaFoldDB" id="A0A653CEX1"/>
<evidence type="ECO:0000256" key="3">
    <source>
        <dbReference type="ARBA" id="ARBA00022692"/>
    </source>
</evidence>
<name>A0A653CEX1_CALMS</name>
<protein>
    <recommendedName>
        <fullName evidence="10">Endoplasmic reticulum vesicle transporter C-terminal domain-containing protein</fullName>
    </recommendedName>
</protein>
<feature type="domain" description="Endoplasmic reticulum vesicle transporter N-terminal" evidence="7">
    <location>
        <begin position="19"/>
        <end position="106"/>
    </location>
</feature>
<evidence type="ECO:0008006" key="10">
    <source>
        <dbReference type="Google" id="ProtNLM"/>
    </source>
</evidence>
<evidence type="ECO:0000313" key="8">
    <source>
        <dbReference type="EMBL" id="VEN46467.1"/>
    </source>
</evidence>
<evidence type="ECO:0000259" key="7">
    <source>
        <dbReference type="Pfam" id="PF13850"/>
    </source>
</evidence>
<evidence type="ECO:0000256" key="5">
    <source>
        <dbReference type="ARBA" id="ARBA00023136"/>
    </source>
</evidence>
<dbReference type="Pfam" id="PF13850">
    <property type="entry name" value="ERGIC_N"/>
    <property type="match status" value="1"/>
</dbReference>
<feature type="domain" description="Endoplasmic reticulum vesicle transporter C-terminal" evidence="6">
    <location>
        <begin position="172"/>
        <end position="339"/>
    </location>
</feature>
<organism evidence="8 9">
    <name type="scientific">Callosobruchus maculatus</name>
    <name type="common">Southern cowpea weevil</name>
    <name type="synonym">Pulse bruchid</name>
    <dbReference type="NCBI Taxonomy" id="64391"/>
    <lineage>
        <taxon>Eukaryota</taxon>
        <taxon>Metazoa</taxon>
        <taxon>Ecdysozoa</taxon>
        <taxon>Arthropoda</taxon>
        <taxon>Hexapoda</taxon>
        <taxon>Insecta</taxon>
        <taxon>Pterygota</taxon>
        <taxon>Neoptera</taxon>
        <taxon>Endopterygota</taxon>
        <taxon>Coleoptera</taxon>
        <taxon>Polyphaga</taxon>
        <taxon>Cucujiformia</taxon>
        <taxon>Chrysomeloidea</taxon>
        <taxon>Chrysomelidae</taxon>
        <taxon>Bruchinae</taxon>
        <taxon>Bruchini</taxon>
        <taxon>Callosobruchus</taxon>
    </lineage>
</organism>
<dbReference type="PANTHER" id="PTHR10984:SF30">
    <property type="entry name" value="ENDOPLASMIC RETICULUM-GOLGI INTERMEDIATE COMPARTMENT PROTEIN 2"/>
    <property type="match status" value="1"/>
</dbReference>
<keyword evidence="3" id="KW-0812">Transmembrane</keyword>
<dbReference type="GO" id="GO:0006890">
    <property type="term" value="P:retrograde vesicle-mediated transport, Golgi to endoplasmic reticulum"/>
    <property type="evidence" value="ECO:0007669"/>
    <property type="project" value="TreeGrafter"/>
</dbReference>
<dbReference type="PANTHER" id="PTHR10984">
    <property type="entry name" value="ENDOPLASMIC RETICULUM-GOLGI INTERMEDIATE COMPARTMENT PROTEIN"/>
    <property type="match status" value="1"/>
</dbReference>
<gene>
    <name evidence="8" type="ORF">CALMAC_LOCUS8547</name>
</gene>
<dbReference type="InterPro" id="IPR012936">
    <property type="entry name" value="Erv_C"/>
</dbReference>
<dbReference type="GO" id="GO:0006888">
    <property type="term" value="P:endoplasmic reticulum to Golgi vesicle-mediated transport"/>
    <property type="evidence" value="ECO:0007669"/>
    <property type="project" value="TreeGrafter"/>
</dbReference>
<comment type="subcellular location">
    <subcellularLocation>
        <location evidence="1">Endoplasmic reticulum-Golgi intermediate compartment membrane</location>
        <topology evidence="1">Multi-pass membrane protein</topology>
    </subcellularLocation>
</comment>
<evidence type="ECO:0000259" key="6">
    <source>
        <dbReference type="Pfam" id="PF07970"/>
    </source>
</evidence>